<dbReference type="SUPFAM" id="SSF56801">
    <property type="entry name" value="Acetyl-CoA synthetase-like"/>
    <property type="match status" value="1"/>
</dbReference>
<dbReference type="GO" id="GO:0009239">
    <property type="term" value="P:enterobactin biosynthetic process"/>
    <property type="evidence" value="ECO:0007669"/>
    <property type="project" value="TreeGrafter"/>
</dbReference>
<dbReference type="NCBIfam" id="TIGR01733">
    <property type="entry name" value="AA-adenyl-dom"/>
    <property type="match status" value="1"/>
</dbReference>
<dbReference type="GO" id="GO:0043041">
    <property type="term" value="P:amino acid activation for nonribosomal peptide biosynthetic process"/>
    <property type="evidence" value="ECO:0007669"/>
    <property type="project" value="TreeGrafter"/>
</dbReference>
<dbReference type="Pfam" id="PF13193">
    <property type="entry name" value="AMP-binding_C"/>
    <property type="match status" value="1"/>
</dbReference>
<dbReference type="SUPFAM" id="SSF52777">
    <property type="entry name" value="CoA-dependent acyltransferases"/>
    <property type="match status" value="4"/>
</dbReference>
<dbReference type="Pfam" id="PF00668">
    <property type="entry name" value="Condensation"/>
    <property type="match status" value="2"/>
</dbReference>
<dbReference type="GO" id="GO:0031177">
    <property type="term" value="F:phosphopantetheine binding"/>
    <property type="evidence" value="ECO:0007669"/>
    <property type="project" value="TreeGrafter"/>
</dbReference>
<dbReference type="Gene3D" id="3.30.559.30">
    <property type="entry name" value="Nonribosomal peptide synthetase, condensation domain"/>
    <property type="match status" value="2"/>
</dbReference>
<dbReference type="InterPro" id="IPR045851">
    <property type="entry name" value="AMP-bd_C_sf"/>
</dbReference>
<comment type="caution">
    <text evidence="4">The sequence shown here is derived from an EMBL/GenBank/DDBJ whole genome shotgun (WGS) entry which is preliminary data.</text>
</comment>
<dbReference type="EMBL" id="CAJOBB010005686">
    <property type="protein sequence ID" value="CAF4136990.1"/>
    <property type="molecule type" value="Genomic_DNA"/>
</dbReference>
<dbReference type="InterPro" id="IPR042099">
    <property type="entry name" value="ANL_N_sf"/>
</dbReference>
<protein>
    <recommendedName>
        <fullName evidence="3">Carrier domain-containing protein</fullName>
    </recommendedName>
</protein>
<dbReference type="InterPro" id="IPR036736">
    <property type="entry name" value="ACP-like_sf"/>
</dbReference>
<dbReference type="Proteomes" id="UP000663868">
    <property type="component" value="Unassembled WGS sequence"/>
</dbReference>
<dbReference type="InterPro" id="IPR020845">
    <property type="entry name" value="AMP-binding_CS"/>
</dbReference>
<dbReference type="Gene3D" id="3.30.559.10">
    <property type="entry name" value="Chloramphenicol acetyltransferase-like domain"/>
    <property type="match status" value="2"/>
</dbReference>
<dbReference type="InterPro" id="IPR001242">
    <property type="entry name" value="Condensation_dom"/>
</dbReference>
<dbReference type="CDD" id="cd05930">
    <property type="entry name" value="A_NRPS"/>
    <property type="match status" value="1"/>
</dbReference>
<dbReference type="Gene3D" id="3.40.50.12780">
    <property type="entry name" value="N-terminal domain of ligase-like"/>
    <property type="match status" value="1"/>
</dbReference>
<proteinExistence type="predicted"/>
<dbReference type="SUPFAM" id="SSF47336">
    <property type="entry name" value="ACP-like"/>
    <property type="match status" value="1"/>
</dbReference>
<evidence type="ECO:0000259" key="3">
    <source>
        <dbReference type="PROSITE" id="PS50075"/>
    </source>
</evidence>
<keyword evidence="2" id="KW-0597">Phosphoprotein</keyword>
<name>A0A819XBR2_9BILA</name>
<dbReference type="GO" id="GO:0005829">
    <property type="term" value="C:cytosol"/>
    <property type="evidence" value="ECO:0007669"/>
    <property type="project" value="TreeGrafter"/>
</dbReference>
<gene>
    <name evidence="4" type="ORF">KXQ929_LOCUS36484</name>
</gene>
<dbReference type="InterPro" id="IPR010071">
    <property type="entry name" value="AA_adenyl_dom"/>
</dbReference>
<dbReference type="GO" id="GO:0047527">
    <property type="term" value="F:2,3-dihydroxybenzoate-serine ligase activity"/>
    <property type="evidence" value="ECO:0007669"/>
    <property type="project" value="TreeGrafter"/>
</dbReference>
<dbReference type="InterPro" id="IPR000873">
    <property type="entry name" value="AMP-dep_synth/lig_dom"/>
</dbReference>
<dbReference type="Gene3D" id="1.10.1200.10">
    <property type="entry name" value="ACP-like"/>
    <property type="match status" value="1"/>
</dbReference>
<sequence length="1597" mass="184307">PASFAQARIWLDERIRFDPDKPQIAIYNMPFVYRLQPDHTLSIKQLHQALHPTVNKHPSLHTSLHFDIQKNLLMQRVVTHEDNNNNNNMFSIVETTYETDEQLNEILHDEKRNPHLFDLAQGLVFRCHFVYYKQISSNHLLSHKDLLIFNFHHTLFDFPSMNIFLHDLNQAYTTGQLLYDHNTHLRYLDYAVIEQQMSMTGASMFWLDTLHNCKLDKLLPLPFDRYRLSNEHRTGRGTSISFDFGQDLSHDFLIHALSNNISLKQLALATYYVFLFKLTNGEKDLCIGINSHGRYRDELNSIIGMFVNAIPLRCQLDPHLPFYKLTKHVQDNIVNCMKYSYFPLQRILNQHPNISNPVFLDTSFEFISPIRRHEENEIMISDSRFSLLPHSIKISEDEIMSKFDFILSFQHDVHLNEFSCTIDASVDLFNAETVYIIAQRLHTMLHQEFTSFSNQTNKSINEISLNLPNERLVMQSLNNTQISFSSPVTCIHHEFVCQVMKYPQKLAVELDEQSLTYNELLFYVQQLALQIINKYDIKLGDIICQCVERSLSMIIGSLSIEIIGSVYCPLSPENPEQRLQNLVEQTQARLILVHSLTNRIFKNNFITYDIDTAININDKITNDDRYQLSSISITPDDISYIVFTSGSTGIPKAVQVRHRNLTVYMQSVAEMTTLKKSDNVIQMASCSFDTHFQDTFVTLMSGAGLVMLHPHGNKDLTYLIHELMDKDVTFLDAVPSYLDTLCQHLETQNAKECLKKLRTLCSGGDVLTNQIMSRLKKYVSIPSSSSSDGCQLWNVYGPAEVTITTTYFQIGFNFDCDKQVMSIGKPLPNYHCAIMDEYFQFAPVNQEGELFVGGACVFAGYFRRNDLTAKALLQIDGELFYQTGDLIRMNHNGLLHYQGRKDHQIKLHGQRIELGEIERCLLNTTSISACVVMKWNDDYLVAYIQSSDISEQELCEYCQSHLPPHMIPSIFIILDKLPLNQNGKIDRKQLPSPNFSLPTLLSSDKSGTPLNQFEEHILTIWCQVLHSNQNHISTTTSFFSVGGHSLLFIALYHHYQSVFNFDAHSLSIALFLQQPTICQHSQLLQTVTMSNITATQWHTLHINEGIASFAQERIFLDEQVRFSSDIAIYNELSTLQVVQGSLSFNRLLQAFRYVLNKHKILRTSLMFNNDNSSLKQCITNIHETFAITINQTFENDNELQDIIYQTTINPNLFDLSNGHVFHAEIVKHQMSLSENENNSNEFITNSDVLLIAFHHAAFDRASRSIFFNDLCLAYNTNAISEEDDDESLQYIDYSVHERLIDMTTSREFWYLQLEGYNLEYPLLLPADRCRLSDGHRSSSASVTQICLDNEITQLFLDYASIHHLTPFQLGLSVLYAFLFKLTHGENDLCISCLNANRYRNELQNIIGMFISTLPYRIQLDSHWSFDELVKYVREKCLSILEHSHCPLQHILADLHVSQSNISFLETMFDFITISSQSDELSLDGASLKQMSFVQSFEVAKFDFNLTFIYNPLLENNRLSFHLTCSRDLFDEITVRNIGRRLEYCFQQIFASNENINRIDTCFTSISKFNLILPEETEELEDVIFCRQSHIINEGMFN</sequence>
<keyword evidence="1" id="KW-0596">Phosphopantetheine</keyword>
<dbReference type="PANTHER" id="PTHR45527:SF1">
    <property type="entry name" value="FATTY ACID SYNTHASE"/>
    <property type="match status" value="1"/>
</dbReference>
<dbReference type="GO" id="GO:0009366">
    <property type="term" value="C:enterobactin synthetase complex"/>
    <property type="evidence" value="ECO:0007669"/>
    <property type="project" value="TreeGrafter"/>
</dbReference>
<dbReference type="PANTHER" id="PTHR45527">
    <property type="entry name" value="NONRIBOSOMAL PEPTIDE SYNTHETASE"/>
    <property type="match status" value="1"/>
</dbReference>
<dbReference type="Pfam" id="PF00550">
    <property type="entry name" value="PP-binding"/>
    <property type="match status" value="1"/>
</dbReference>
<evidence type="ECO:0000256" key="1">
    <source>
        <dbReference type="ARBA" id="ARBA00022450"/>
    </source>
</evidence>
<dbReference type="PROSITE" id="PS50075">
    <property type="entry name" value="CARRIER"/>
    <property type="match status" value="1"/>
</dbReference>
<dbReference type="InterPro" id="IPR009081">
    <property type="entry name" value="PP-bd_ACP"/>
</dbReference>
<dbReference type="Pfam" id="PF00501">
    <property type="entry name" value="AMP-binding"/>
    <property type="match status" value="1"/>
</dbReference>
<accession>A0A819XBR2</accession>
<evidence type="ECO:0000313" key="4">
    <source>
        <dbReference type="EMBL" id="CAF4136990.1"/>
    </source>
</evidence>
<dbReference type="PROSITE" id="PS00455">
    <property type="entry name" value="AMP_BINDING"/>
    <property type="match status" value="1"/>
</dbReference>
<evidence type="ECO:0000256" key="2">
    <source>
        <dbReference type="ARBA" id="ARBA00022553"/>
    </source>
</evidence>
<organism evidence="4 5">
    <name type="scientific">Adineta steineri</name>
    <dbReference type="NCBI Taxonomy" id="433720"/>
    <lineage>
        <taxon>Eukaryota</taxon>
        <taxon>Metazoa</taxon>
        <taxon>Spiralia</taxon>
        <taxon>Gnathifera</taxon>
        <taxon>Rotifera</taxon>
        <taxon>Eurotatoria</taxon>
        <taxon>Bdelloidea</taxon>
        <taxon>Adinetida</taxon>
        <taxon>Adinetidae</taxon>
        <taxon>Adineta</taxon>
    </lineage>
</organism>
<dbReference type="InterPro" id="IPR025110">
    <property type="entry name" value="AMP-bd_C"/>
</dbReference>
<feature type="domain" description="Carrier" evidence="3">
    <location>
        <begin position="1008"/>
        <end position="1088"/>
    </location>
</feature>
<dbReference type="Gene3D" id="3.30.300.30">
    <property type="match status" value="1"/>
</dbReference>
<reference evidence="4" key="1">
    <citation type="submission" date="2021-02" db="EMBL/GenBank/DDBJ databases">
        <authorList>
            <person name="Nowell W R."/>
        </authorList>
    </citation>
    <scope>NUCLEOTIDE SEQUENCE</scope>
</reference>
<dbReference type="InterPro" id="IPR023213">
    <property type="entry name" value="CAT-like_dom_sf"/>
</dbReference>
<evidence type="ECO:0000313" key="5">
    <source>
        <dbReference type="Proteomes" id="UP000663868"/>
    </source>
</evidence>
<feature type="non-terminal residue" evidence="4">
    <location>
        <position position="1597"/>
    </location>
</feature>